<evidence type="ECO:0000256" key="6">
    <source>
        <dbReference type="ARBA" id="ARBA00024679"/>
    </source>
</evidence>
<dbReference type="Pfam" id="PF01625">
    <property type="entry name" value="PMSR"/>
    <property type="match status" value="1"/>
</dbReference>
<comment type="catalytic activity">
    <reaction evidence="7 11">
        <text>L-methionyl-[protein] + [thioredoxin]-disulfide + H2O = L-methionyl-(S)-S-oxide-[protein] + [thioredoxin]-dithiol</text>
        <dbReference type="Rhea" id="RHEA:14217"/>
        <dbReference type="Rhea" id="RHEA-COMP:10698"/>
        <dbReference type="Rhea" id="RHEA-COMP:10700"/>
        <dbReference type="Rhea" id="RHEA-COMP:12313"/>
        <dbReference type="Rhea" id="RHEA-COMP:12315"/>
        <dbReference type="ChEBI" id="CHEBI:15377"/>
        <dbReference type="ChEBI" id="CHEBI:16044"/>
        <dbReference type="ChEBI" id="CHEBI:29950"/>
        <dbReference type="ChEBI" id="CHEBI:44120"/>
        <dbReference type="ChEBI" id="CHEBI:50058"/>
        <dbReference type="EC" id="1.8.4.11"/>
    </reaction>
</comment>
<feature type="domain" description="MsrB" evidence="12">
    <location>
        <begin position="13"/>
        <end position="135"/>
    </location>
</feature>
<comment type="function">
    <text evidence="6 11">Has an important function as a repair enzyme for proteins that have been inactivated by oxidation. Catalyzes the reversible oxidation-reduction of methionine sulfoxide in proteins to methionine.</text>
</comment>
<evidence type="ECO:0000256" key="1">
    <source>
        <dbReference type="ARBA" id="ARBA00007174"/>
    </source>
</evidence>
<accession>A0A917J0M5</accession>
<feature type="binding site" evidence="10">
    <location>
        <position position="101"/>
    </location>
    <ligand>
        <name>Zn(2+)</name>
        <dbReference type="ChEBI" id="CHEBI:29105"/>
    </ligand>
</feature>
<reference evidence="13" key="2">
    <citation type="submission" date="2020-09" db="EMBL/GenBank/DDBJ databases">
        <authorList>
            <person name="Sun Q."/>
            <person name="Zhou Y."/>
        </authorList>
    </citation>
    <scope>NUCLEOTIDE SEQUENCE</scope>
    <source>
        <strain evidence="13">CGMCC 1.15290</strain>
    </source>
</reference>
<dbReference type="Gene3D" id="3.30.1060.10">
    <property type="entry name" value="Peptide methionine sulphoxide reductase MsrA"/>
    <property type="match status" value="1"/>
</dbReference>
<evidence type="ECO:0000256" key="7">
    <source>
        <dbReference type="ARBA" id="ARBA00047806"/>
    </source>
</evidence>
<dbReference type="SUPFAM" id="SSF51316">
    <property type="entry name" value="Mss4-like"/>
    <property type="match status" value="1"/>
</dbReference>
<dbReference type="NCBIfam" id="NF004042">
    <property type="entry name" value="PRK05550.1"/>
    <property type="match status" value="1"/>
</dbReference>
<dbReference type="Gene3D" id="2.170.150.20">
    <property type="entry name" value="Peptide methionine sulfoxide reductase"/>
    <property type="match status" value="1"/>
</dbReference>
<evidence type="ECO:0000256" key="5">
    <source>
        <dbReference type="ARBA" id="ARBA00023268"/>
    </source>
</evidence>
<dbReference type="GO" id="GO:0008113">
    <property type="term" value="F:peptide-methionine (S)-S-oxide reductase activity"/>
    <property type="evidence" value="ECO:0007669"/>
    <property type="project" value="UniProtKB-UniRule"/>
</dbReference>
<evidence type="ECO:0000256" key="10">
    <source>
        <dbReference type="HAMAP-Rule" id="MF_01400"/>
    </source>
</evidence>
<comment type="catalytic activity">
    <reaction evidence="9 11">
        <text>[thioredoxin]-disulfide + L-methionine + H2O = L-methionine (S)-S-oxide + [thioredoxin]-dithiol</text>
        <dbReference type="Rhea" id="RHEA:19993"/>
        <dbReference type="Rhea" id="RHEA-COMP:10698"/>
        <dbReference type="Rhea" id="RHEA-COMP:10700"/>
        <dbReference type="ChEBI" id="CHEBI:15377"/>
        <dbReference type="ChEBI" id="CHEBI:29950"/>
        <dbReference type="ChEBI" id="CHEBI:50058"/>
        <dbReference type="ChEBI" id="CHEBI:57844"/>
        <dbReference type="ChEBI" id="CHEBI:58772"/>
        <dbReference type="EC" id="1.8.4.11"/>
    </reaction>
</comment>
<evidence type="ECO:0000313" key="13">
    <source>
        <dbReference type="EMBL" id="GGH75785.1"/>
    </source>
</evidence>
<dbReference type="InterPro" id="IPR011057">
    <property type="entry name" value="Mss4-like_sf"/>
</dbReference>
<dbReference type="InterPro" id="IPR002569">
    <property type="entry name" value="Met_Sox_Rdtase_MsrA_dom"/>
</dbReference>
<dbReference type="NCBIfam" id="TIGR00401">
    <property type="entry name" value="msrA"/>
    <property type="match status" value="1"/>
</dbReference>
<sequence>MKTDNNTMINKTEQEWKEQLTPEQYYILRQKGTERPFTGKLLMNKEKGVYKCAACGNELFTDDMKFDSHCGWPSFDREIAGGKITQHEDNTHGMRRTEILCGKCGGHLGHIFDDGPTETGQRYCVNSVSLEFVKAGEETPAATAAPANNIDTVTLGGGCFWCVEAVYEQLDGIIKVESGYAGGEVPNPTYKAVCTGTTGHAEVVQLTYDKSKTSLDEILKVFFTVHDPTTLNRQGADVGTQYRSVIYYRNAEQEQKAKEIIAALNKEHIWDSPVVTEVTAFDKFYKAEDYHQNYYQQNPEQGYCRMVVRPKVEKFEKLFKNRLKKTH</sequence>
<proteinExistence type="inferred from homology"/>
<protein>
    <recommendedName>
        <fullName evidence="10 11">Multifunctional fusion protein</fullName>
    </recommendedName>
    <domain>
        <recommendedName>
            <fullName evidence="11">Peptide methionine sulfoxide reductase MsrA</fullName>
            <shortName evidence="11">Protein-methionine-S-oxide reductase</shortName>
            <ecNumber evidence="11">1.8.4.11</ecNumber>
        </recommendedName>
        <alternativeName>
            <fullName evidence="11">Peptide-methionine (S)-S-oxide reductase</fullName>
            <shortName evidence="11">Peptide Met(O) reductase</shortName>
        </alternativeName>
    </domain>
    <domain>
        <recommendedName>
            <fullName evidence="10">Peptide methionine sulfoxide reductase MsrB</fullName>
            <ecNumber evidence="10">1.8.4.12</ecNumber>
        </recommendedName>
        <alternativeName>
            <fullName evidence="10">Peptide-methionine (R)-S-oxide reductase</fullName>
        </alternativeName>
    </domain>
</protein>
<dbReference type="FunFam" id="2.170.150.20:FF:000001">
    <property type="entry name" value="Peptide methionine sulfoxide reductase MsrB"/>
    <property type="match status" value="1"/>
</dbReference>
<dbReference type="AlphaFoldDB" id="A0A917J0M5"/>
<dbReference type="HAMAP" id="MF_01400">
    <property type="entry name" value="MsrB"/>
    <property type="match status" value="1"/>
</dbReference>
<comment type="cofactor">
    <cofactor evidence="10">
        <name>Zn(2+)</name>
        <dbReference type="ChEBI" id="CHEBI:29105"/>
    </cofactor>
    <text evidence="10">Binds 1 zinc ion per subunit. The zinc ion is important for the structural integrity of the protein.</text>
</comment>
<gene>
    <name evidence="13" type="primary">selR</name>
    <name evidence="11" type="synonym">msrA</name>
    <name evidence="10" type="synonym">msrB</name>
    <name evidence="13" type="ORF">GCM10011379_39710</name>
</gene>
<evidence type="ECO:0000256" key="11">
    <source>
        <dbReference type="HAMAP-Rule" id="MF_01401"/>
    </source>
</evidence>
<comment type="similarity">
    <text evidence="1 10">Belongs to the MsrB Met sulfoxide reductase family.</text>
</comment>
<evidence type="ECO:0000256" key="3">
    <source>
        <dbReference type="ARBA" id="ARBA00022833"/>
    </source>
</evidence>
<dbReference type="EC" id="1.8.4.12" evidence="10"/>
<reference evidence="13" key="1">
    <citation type="journal article" date="2014" name="Int. J. Syst. Evol. Microbiol.">
        <title>Complete genome sequence of Corynebacterium casei LMG S-19264T (=DSM 44701T), isolated from a smear-ripened cheese.</title>
        <authorList>
            <consortium name="US DOE Joint Genome Institute (JGI-PGF)"/>
            <person name="Walter F."/>
            <person name="Albersmeier A."/>
            <person name="Kalinowski J."/>
            <person name="Ruckert C."/>
        </authorList>
    </citation>
    <scope>NUCLEOTIDE SEQUENCE</scope>
    <source>
        <strain evidence="13">CGMCC 1.15290</strain>
    </source>
</reference>
<comment type="similarity">
    <text evidence="11">Belongs to the MsrA Met sulfoxide reductase family.</text>
</comment>
<evidence type="ECO:0000256" key="4">
    <source>
        <dbReference type="ARBA" id="ARBA00023002"/>
    </source>
</evidence>
<evidence type="ECO:0000256" key="8">
    <source>
        <dbReference type="ARBA" id="ARBA00048488"/>
    </source>
</evidence>
<feature type="binding site" evidence="10">
    <location>
        <position position="55"/>
    </location>
    <ligand>
        <name>Zn(2+)</name>
        <dbReference type="ChEBI" id="CHEBI:29105"/>
    </ligand>
</feature>
<evidence type="ECO:0000256" key="2">
    <source>
        <dbReference type="ARBA" id="ARBA00022723"/>
    </source>
</evidence>
<evidence type="ECO:0000256" key="9">
    <source>
        <dbReference type="ARBA" id="ARBA00048782"/>
    </source>
</evidence>
<comment type="catalytic activity">
    <reaction evidence="8 10">
        <text>L-methionyl-[protein] + [thioredoxin]-disulfide + H2O = L-methionyl-(R)-S-oxide-[protein] + [thioredoxin]-dithiol</text>
        <dbReference type="Rhea" id="RHEA:24164"/>
        <dbReference type="Rhea" id="RHEA-COMP:10698"/>
        <dbReference type="Rhea" id="RHEA-COMP:10700"/>
        <dbReference type="Rhea" id="RHEA-COMP:12313"/>
        <dbReference type="Rhea" id="RHEA-COMP:12314"/>
        <dbReference type="ChEBI" id="CHEBI:15377"/>
        <dbReference type="ChEBI" id="CHEBI:16044"/>
        <dbReference type="ChEBI" id="CHEBI:29950"/>
        <dbReference type="ChEBI" id="CHEBI:45764"/>
        <dbReference type="ChEBI" id="CHEBI:50058"/>
        <dbReference type="EC" id="1.8.4.12"/>
    </reaction>
</comment>
<feature type="active site" evidence="11">
    <location>
        <position position="159"/>
    </location>
</feature>
<keyword evidence="2 10" id="KW-0479">Metal-binding</keyword>
<dbReference type="GO" id="GO:0033743">
    <property type="term" value="F:peptide-methionine (R)-S-oxide reductase activity"/>
    <property type="evidence" value="ECO:0007669"/>
    <property type="project" value="UniProtKB-UniRule"/>
</dbReference>
<dbReference type="EC" id="1.8.4.11" evidence="11"/>
<dbReference type="HAMAP" id="MF_01401">
    <property type="entry name" value="MsrA"/>
    <property type="match status" value="1"/>
</dbReference>
<keyword evidence="5" id="KW-0511">Multifunctional enzyme</keyword>
<evidence type="ECO:0000259" key="12">
    <source>
        <dbReference type="PROSITE" id="PS51790"/>
    </source>
</evidence>
<dbReference type="Proteomes" id="UP000627292">
    <property type="component" value="Unassembled WGS sequence"/>
</dbReference>
<dbReference type="Pfam" id="PF01641">
    <property type="entry name" value="SelR"/>
    <property type="match status" value="1"/>
</dbReference>
<dbReference type="GO" id="GO:0006979">
    <property type="term" value="P:response to oxidative stress"/>
    <property type="evidence" value="ECO:0007669"/>
    <property type="project" value="UniProtKB-ARBA"/>
</dbReference>
<dbReference type="SUPFAM" id="SSF55068">
    <property type="entry name" value="Peptide methionine sulfoxide reductase"/>
    <property type="match status" value="1"/>
</dbReference>
<feature type="active site" description="Nucleophile" evidence="10">
    <location>
        <position position="124"/>
    </location>
</feature>
<keyword evidence="4 10" id="KW-0560">Oxidoreductase</keyword>
<dbReference type="InterPro" id="IPR002579">
    <property type="entry name" value="Met_Sox_Rdtase_MsrB_dom"/>
</dbReference>
<dbReference type="PROSITE" id="PS51790">
    <property type="entry name" value="MSRB"/>
    <property type="match status" value="1"/>
</dbReference>
<dbReference type="GO" id="GO:0008270">
    <property type="term" value="F:zinc ion binding"/>
    <property type="evidence" value="ECO:0007669"/>
    <property type="project" value="UniProtKB-UniRule"/>
</dbReference>
<feature type="binding site" evidence="10">
    <location>
        <position position="104"/>
    </location>
    <ligand>
        <name>Zn(2+)</name>
        <dbReference type="ChEBI" id="CHEBI:29105"/>
    </ligand>
</feature>
<keyword evidence="14" id="KW-1185">Reference proteome</keyword>
<dbReference type="PANTHER" id="PTHR43774">
    <property type="entry name" value="PEPTIDE METHIONINE SULFOXIDE REDUCTASE"/>
    <property type="match status" value="1"/>
</dbReference>
<keyword evidence="3 10" id="KW-0862">Zinc</keyword>
<organism evidence="13 14">
    <name type="scientific">Filimonas zeae</name>
    <dbReference type="NCBI Taxonomy" id="1737353"/>
    <lineage>
        <taxon>Bacteria</taxon>
        <taxon>Pseudomonadati</taxon>
        <taxon>Bacteroidota</taxon>
        <taxon>Chitinophagia</taxon>
        <taxon>Chitinophagales</taxon>
        <taxon>Chitinophagaceae</taxon>
        <taxon>Filimonas</taxon>
    </lineage>
</organism>
<feature type="binding site" evidence="10">
    <location>
        <position position="52"/>
    </location>
    <ligand>
        <name>Zn(2+)</name>
        <dbReference type="ChEBI" id="CHEBI:29105"/>
    </ligand>
</feature>
<dbReference type="NCBIfam" id="TIGR00357">
    <property type="entry name" value="peptide-methionine (R)-S-oxide reductase MsrB"/>
    <property type="match status" value="1"/>
</dbReference>
<name>A0A917J0M5_9BACT</name>
<dbReference type="InterPro" id="IPR036509">
    <property type="entry name" value="Met_Sox_Rdtase_MsrA_sf"/>
</dbReference>
<dbReference type="PANTHER" id="PTHR43774:SF1">
    <property type="entry name" value="PEPTIDE METHIONINE SULFOXIDE REDUCTASE MSRA 2"/>
    <property type="match status" value="1"/>
</dbReference>
<evidence type="ECO:0000313" key="14">
    <source>
        <dbReference type="Proteomes" id="UP000627292"/>
    </source>
</evidence>
<dbReference type="EMBL" id="BMIB01000004">
    <property type="protein sequence ID" value="GGH75785.1"/>
    <property type="molecule type" value="Genomic_DNA"/>
</dbReference>
<comment type="caution">
    <text evidence="13">The sequence shown here is derived from an EMBL/GenBank/DDBJ whole genome shotgun (WGS) entry which is preliminary data.</text>
</comment>